<comment type="caution">
    <text evidence="4">The sequence shown here is derived from an EMBL/GenBank/DDBJ whole genome shotgun (WGS) entry which is preliminary data.</text>
</comment>
<keyword evidence="5" id="KW-1185">Reference proteome</keyword>
<feature type="compositionally biased region" description="Pro residues" evidence="2">
    <location>
        <begin position="206"/>
        <end position="218"/>
    </location>
</feature>
<evidence type="ECO:0000256" key="2">
    <source>
        <dbReference type="SAM" id="MobiDB-lite"/>
    </source>
</evidence>
<evidence type="ECO:0000313" key="5">
    <source>
        <dbReference type="Proteomes" id="UP000827986"/>
    </source>
</evidence>
<feature type="compositionally biased region" description="Basic and acidic residues" evidence="2">
    <location>
        <begin position="112"/>
        <end position="122"/>
    </location>
</feature>
<evidence type="ECO:0000259" key="3">
    <source>
        <dbReference type="PROSITE" id="PS51644"/>
    </source>
</evidence>
<dbReference type="Gene3D" id="3.30.420.610">
    <property type="entry name" value="LOTUS domain-like"/>
    <property type="match status" value="2"/>
</dbReference>
<dbReference type="Proteomes" id="UP000827986">
    <property type="component" value="Unassembled WGS sequence"/>
</dbReference>
<dbReference type="EMBL" id="JAHDVG010000469">
    <property type="protein sequence ID" value="KAH1181228.1"/>
    <property type="molecule type" value="Genomic_DNA"/>
</dbReference>
<protein>
    <recommendedName>
        <fullName evidence="3">HTH OST-type domain-containing protein</fullName>
    </recommendedName>
</protein>
<sequence length="386" mass="41754">MDQSRCRRAVAGGGLDPGSPLTLQGAVLGLLLSHPGGVPLRDFGRLFHQHHGRRLDLPRHSYRSLRHLLGDMKELVVLEEEGKEPWVRCRRPVCNLLPEAMPPKRRRHHPQVHKEAPPERQLAEAPKSAPRPWNSCHHLAAPPGHPPARSAPGHQASAWLPRAASLSRFPSSRLPVAAPRQLPLLTFANQPLGLATSWGAALNSPAPAPSRLPRPTRPASPRLDPPVAEQAELEQNVARVLRGHPGGISLFRFRQAYGAAYGHPFPLDSAASVKEQLAAMPGAVRVQGWGVQTMLFPVCPQELPSEETGLAAIVPLVQGILSAFASGLRLAKLLELMRNQHGVDVETLCQAASAADVLGLLAQVPGLRVCTPERGPQCLIQLERAL</sequence>
<feature type="domain" description="HTH OST-type" evidence="3">
    <location>
        <begin position="19"/>
        <end position="92"/>
    </location>
</feature>
<dbReference type="Pfam" id="PF12872">
    <property type="entry name" value="OST-HTH"/>
    <property type="match status" value="1"/>
</dbReference>
<gene>
    <name evidence="4" type="ORF">KIL84_002162</name>
</gene>
<feature type="region of interest" description="Disordered" evidence="2">
    <location>
        <begin position="205"/>
        <end position="224"/>
    </location>
</feature>
<organism evidence="4 5">
    <name type="scientific">Mauremys mutica</name>
    <name type="common">yellowpond turtle</name>
    <dbReference type="NCBI Taxonomy" id="74926"/>
    <lineage>
        <taxon>Eukaryota</taxon>
        <taxon>Metazoa</taxon>
        <taxon>Chordata</taxon>
        <taxon>Craniata</taxon>
        <taxon>Vertebrata</taxon>
        <taxon>Euteleostomi</taxon>
        <taxon>Archelosauria</taxon>
        <taxon>Testudinata</taxon>
        <taxon>Testudines</taxon>
        <taxon>Cryptodira</taxon>
        <taxon>Durocryptodira</taxon>
        <taxon>Testudinoidea</taxon>
        <taxon>Geoemydidae</taxon>
        <taxon>Geoemydinae</taxon>
        <taxon>Mauremys</taxon>
    </lineage>
</organism>
<dbReference type="CDD" id="cd08824">
    <property type="entry name" value="LOTUS"/>
    <property type="match status" value="2"/>
</dbReference>
<name>A0A9D4B4K0_9SAUR</name>
<dbReference type="PROSITE" id="PS51644">
    <property type="entry name" value="HTH_OST"/>
    <property type="match status" value="2"/>
</dbReference>
<dbReference type="InterPro" id="IPR025605">
    <property type="entry name" value="OST-HTH/LOTUS_dom"/>
</dbReference>
<dbReference type="InterPro" id="IPR041966">
    <property type="entry name" value="LOTUS-like"/>
</dbReference>
<keyword evidence="1" id="KW-0221">Differentiation</keyword>
<feature type="region of interest" description="Disordered" evidence="2">
    <location>
        <begin position="100"/>
        <end position="155"/>
    </location>
</feature>
<dbReference type="AlphaFoldDB" id="A0A9D4B4K0"/>
<feature type="domain" description="HTH OST-type" evidence="3">
    <location>
        <begin position="229"/>
        <end position="302"/>
    </location>
</feature>
<reference evidence="4" key="1">
    <citation type="submission" date="2021-09" db="EMBL/GenBank/DDBJ databases">
        <title>The genome of Mauremys mutica provides insights into the evolution of semi-aquatic lifestyle.</title>
        <authorList>
            <person name="Gong S."/>
            <person name="Gao Y."/>
        </authorList>
    </citation>
    <scope>NUCLEOTIDE SEQUENCE</scope>
    <source>
        <strain evidence="4">MM-2020</strain>
        <tissue evidence="4">Muscle</tissue>
    </source>
</reference>
<evidence type="ECO:0000256" key="1">
    <source>
        <dbReference type="ARBA" id="ARBA00022782"/>
    </source>
</evidence>
<proteinExistence type="predicted"/>
<accession>A0A9D4B4K0</accession>
<evidence type="ECO:0000313" key="4">
    <source>
        <dbReference type="EMBL" id="KAH1181228.1"/>
    </source>
</evidence>
<dbReference type="GO" id="GO:0030154">
    <property type="term" value="P:cell differentiation"/>
    <property type="evidence" value="ECO:0007669"/>
    <property type="project" value="UniProtKB-KW"/>
</dbReference>